<protein>
    <submittedName>
        <fullName evidence="1">Uncharacterized protein</fullName>
    </submittedName>
</protein>
<evidence type="ECO:0000313" key="1">
    <source>
        <dbReference type="EMBL" id="JAH26751.1"/>
    </source>
</evidence>
<organism evidence="1">
    <name type="scientific">Anguilla anguilla</name>
    <name type="common">European freshwater eel</name>
    <name type="synonym">Muraena anguilla</name>
    <dbReference type="NCBI Taxonomy" id="7936"/>
    <lineage>
        <taxon>Eukaryota</taxon>
        <taxon>Metazoa</taxon>
        <taxon>Chordata</taxon>
        <taxon>Craniata</taxon>
        <taxon>Vertebrata</taxon>
        <taxon>Euteleostomi</taxon>
        <taxon>Actinopterygii</taxon>
        <taxon>Neopterygii</taxon>
        <taxon>Teleostei</taxon>
        <taxon>Anguilliformes</taxon>
        <taxon>Anguillidae</taxon>
        <taxon>Anguilla</taxon>
    </lineage>
</organism>
<name>A0A0E9RCA7_ANGAN</name>
<dbReference type="EMBL" id="GBXM01081826">
    <property type="protein sequence ID" value="JAH26751.1"/>
    <property type="molecule type" value="Transcribed_RNA"/>
</dbReference>
<reference evidence="1" key="1">
    <citation type="submission" date="2014-11" db="EMBL/GenBank/DDBJ databases">
        <authorList>
            <person name="Amaro Gonzalez C."/>
        </authorList>
    </citation>
    <scope>NUCLEOTIDE SEQUENCE</scope>
</reference>
<accession>A0A0E9RCA7</accession>
<proteinExistence type="predicted"/>
<reference evidence="1" key="2">
    <citation type="journal article" date="2015" name="Fish Shellfish Immunol.">
        <title>Early steps in the European eel (Anguilla anguilla)-Vibrio vulnificus interaction in the gills: Role of the RtxA13 toxin.</title>
        <authorList>
            <person name="Callol A."/>
            <person name="Pajuelo D."/>
            <person name="Ebbesson L."/>
            <person name="Teles M."/>
            <person name="MacKenzie S."/>
            <person name="Amaro C."/>
        </authorList>
    </citation>
    <scope>NUCLEOTIDE SEQUENCE</scope>
</reference>
<sequence>MSVRLKQYFPLAVQFHGKKVVPCLTPCVQMCFNICSG</sequence>
<dbReference type="AlphaFoldDB" id="A0A0E9RCA7"/>